<dbReference type="GO" id="GO:0003677">
    <property type="term" value="F:DNA binding"/>
    <property type="evidence" value="ECO:0007669"/>
    <property type="project" value="InterPro"/>
</dbReference>
<dbReference type="GO" id="GO:0043138">
    <property type="term" value="F:3'-5' DNA helicase activity"/>
    <property type="evidence" value="ECO:0007669"/>
    <property type="project" value="TreeGrafter"/>
</dbReference>
<dbReference type="GO" id="GO:0016787">
    <property type="term" value="F:hydrolase activity"/>
    <property type="evidence" value="ECO:0007669"/>
    <property type="project" value="UniProtKB-KW"/>
</dbReference>
<evidence type="ECO:0000313" key="6">
    <source>
        <dbReference type="EMBL" id="MBA4629882.1"/>
    </source>
</evidence>
<dbReference type="GO" id="GO:0005634">
    <property type="term" value="C:nucleus"/>
    <property type="evidence" value="ECO:0007669"/>
    <property type="project" value="TreeGrafter"/>
</dbReference>
<dbReference type="GO" id="GO:0005524">
    <property type="term" value="F:ATP binding"/>
    <property type="evidence" value="ECO:0007669"/>
    <property type="project" value="UniProtKB-KW"/>
</dbReference>
<dbReference type="Gene3D" id="3.40.50.300">
    <property type="entry name" value="P-loop containing nucleotide triphosphate hydrolases"/>
    <property type="match status" value="1"/>
</dbReference>
<evidence type="ECO:0000256" key="4">
    <source>
        <dbReference type="ARBA" id="ARBA00022840"/>
    </source>
</evidence>
<dbReference type="InterPro" id="IPR000212">
    <property type="entry name" value="DNA_helicase_UvrD/REP"/>
</dbReference>
<dbReference type="GO" id="GO:0000725">
    <property type="term" value="P:recombinational repair"/>
    <property type="evidence" value="ECO:0007669"/>
    <property type="project" value="TreeGrafter"/>
</dbReference>
<accession>A0A7C9D031</accession>
<dbReference type="InterPro" id="IPR027417">
    <property type="entry name" value="P-loop_NTPase"/>
</dbReference>
<dbReference type="EMBL" id="GISG01071109">
    <property type="protein sequence ID" value="MBA4629882.1"/>
    <property type="molecule type" value="Transcribed_RNA"/>
</dbReference>
<proteinExistence type="predicted"/>
<dbReference type="InterPro" id="IPR014017">
    <property type="entry name" value="DNA_helicase_UvrD-like_C"/>
</dbReference>
<name>A0A7C9D031_OPUST</name>
<keyword evidence="2" id="KW-0378">Hydrolase</keyword>
<evidence type="ECO:0000259" key="5">
    <source>
        <dbReference type="Pfam" id="PF13361"/>
    </source>
</evidence>
<dbReference type="PANTHER" id="PTHR11070:SF61">
    <property type="entry name" value="DNA 3'-5' HELICASE"/>
    <property type="match status" value="1"/>
</dbReference>
<reference evidence="6" key="2">
    <citation type="submission" date="2020-07" db="EMBL/GenBank/DDBJ databases">
        <authorList>
            <person name="Vera ALvarez R."/>
            <person name="Arias-Moreno D.M."/>
            <person name="Jimenez-Jacinto V."/>
            <person name="Jimenez-Bremont J.F."/>
            <person name="Swaminathan K."/>
            <person name="Moose S.P."/>
            <person name="Guerrero-Gonzalez M.L."/>
            <person name="Marino-Ramirez L."/>
            <person name="Landsman D."/>
            <person name="Rodriguez-Kessler M."/>
            <person name="Delgado-Sanchez P."/>
        </authorList>
    </citation>
    <scope>NUCLEOTIDE SEQUENCE</scope>
    <source>
        <tissue evidence="6">Cladode</tissue>
    </source>
</reference>
<organism evidence="6">
    <name type="scientific">Opuntia streptacantha</name>
    <name type="common">Prickly pear cactus</name>
    <name type="synonym">Opuntia cardona</name>
    <dbReference type="NCBI Taxonomy" id="393608"/>
    <lineage>
        <taxon>Eukaryota</taxon>
        <taxon>Viridiplantae</taxon>
        <taxon>Streptophyta</taxon>
        <taxon>Embryophyta</taxon>
        <taxon>Tracheophyta</taxon>
        <taxon>Spermatophyta</taxon>
        <taxon>Magnoliopsida</taxon>
        <taxon>eudicotyledons</taxon>
        <taxon>Gunneridae</taxon>
        <taxon>Pentapetalae</taxon>
        <taxon>Caryophyllales</taxon>
        <taxon>Cactineae</taxon>
        <taxon>Cactaceae</taxon>
        <taxon>Opuntioideae</taxon>
        <taxon>Opuntia</taxon>
    </lineage>
</organism>
<keyword evidence="3" id="KW-0347">Helicase</keyword>
<dbReference type="EMBL" id="GISG01071107">
    <property type="protein sequence ID" value="MBA4629880.1"/>
    <property type="molecule type" value="Transcribed_RNA"/>
</dbReference>
<protein>
    <recommendedName>
        <fullName evidence="5">UvrD-like helicase C-terminal domain-containing protein</fullName>
    </recommendedName>
</protein>
<reference evidence="6" key="1">
    <citation type="journal article" date="2013" name="J. Plant Res.">
        <title>Effect of fungi and light on seed germination of three Opuntia species from semiarid lands of central Mexico.</title>
        <authorList>
            <person name="Delgado-Sanchez P."/>
            <person name="Jimenez-Bremont J.F."/>
            <person name="Guerrero-Gonzalez Mde L."/>
            <person name="Flores J."/>
        </authorList>
    </citation>
    <scope>NUCLEOTIDE SEQUENCE</scope>
    <source>
        <tissue evidence="6">Cladode</tissue>
    </source>
</reference>
<dbReference type="CDD" id="cd18807">
    <property type="entry name" value="SF1_C_UvrD"/>
    <property type="match status" value="1"/>
</dbReference>
<evidence type="ECO:0000256" key="1">
    <source>
        <dbReference type="ARBA" id="ARBA00022741"/>
    </source>
</evidence>
<dbReference type="Pfam" id="PF13361">
    <property type="entry name" value="UvrD_C"/>
    <property type="match status" value="1"/>
</dbReference>
<evidence type="ECO:0000256" key="3">
    <source>
        <dbReference type="ARBA" id="ARBA00022806"/>
    </source>
</evidence>
<feature type="domain" description="UvrD-like helicase C-terminal" evidence="5">
    <location>
        <begin position="2"/>
        <end position="289"/>
    </location>
</feature>
<dbReference type="SUPFAM" id="SSF52540">
    <property type="entry name" value="P-loop containing nucleoside triphosphate hydrolases"/>
    <property type="match status" value="1"/>
</dbReference>
<sequence length="513" mass="59351">MIQAAFRERKIPFNVHGVAFYRKKVIKAIMAMLKTTLPGCGDGPFRQVFKTLLPYEKAEKMRVVEHIEKISTVRKCSFISSASDVFNAKMSGTFNRSQLSQGRKVLLTLEMIKKLVHREPSLSSIITSIGNFLPQKYLLEKQAVVDCDGRKLLNEDSDLRSVLQYLLDDVTDFLSSQFAPRHSGFDDMMENKGCLGVLKAFVDYICEREKENFRCRRHDNEDSATLTTIHQSKGLEWDIVFIVKANESEIPLLHEHSGGIKEGRDSIEEERRLLYVAMTRARVKLFVLYVIMDSNWQVLRPSRFLQEIPAYLVELQGDINLVEKKELLPRSLSEASELAEATLTNDSLGKKTDEISENLRDMEGWDGNIFLRRFKVDDRGIIARIFHQWAKKKAFQDPKRLLDKVRFVIDERLTCRKSNKVKDVLVALRSSLKCDEAFQFAEKVIRWEQIPLDNRTYLLRERQEHFQKIRVENAMSASTPTAKQINYLRKLGCTVVPESKLHASHLIEQYRSL</sequence>
<dbReference type="AlphaFoldDB" id="A0A7C9D031"/>
<evidence type="ECO:0000256" key="2">
    <source>
        <dbReference type="ARBA" id="ARBA00022801"/>
    </source>
</evidence>
<keyword evidence="1" id="KW-0547">Nucleotide-binding</keyword>
<dbReference type="PANTHER" id="PTHR11070">
    <property type="entry name" value="UVRD / RECB / PCRA DNA HELICASE FAMILY MEMBER"/>
    <property type="match status" value="1"/>
</dbReference>
<keyword evidence="4" id="KW-0067">ATP-binding</keyword>